<feature type="transmembrane region" description="Helical" evidence="6">
    <location>
        <begin position="235"/>
        <end position="256"/>
    </location>
</feature>
<dbReference type="Gene3D" id="1.10.1450.10">
    <property type="entry name" value="Tetraspanin"/>
    <property type="match status" value="1"/>
</dbReference>
<evidence type="ECO:0000313" key="12">
    <source>
        <dbReference type="RefSeq" id="XP_022253775.1"/>
    </source>
</evidence>
<dbReference type="RefSeq" id="XP_022253773.1">
    <property type="nucleotide sequence ID" value="XM_022398065.1"/>
</dbReference>
<evidence type="ECO:0000256" key="4">
    <source>
        <dbReference type="ARBA" id="ARBA00022989"/>
    </source>
</evidence>
<dbReference type="InterPro" id="IPR008952">
    <property type="entry name" value="Tetraspanin_EC2_sf"/>
</dbReference>
<dbReference type="PANTHER" id="PTHR19282:SF431">
    <property type="entry name" value="TETRASPANIN 26A, ISOFORM B-RELATED"/>
    <property type="match status" value="1"/>
</dbReference>
<proteinExistence type="inferred from homology"/>
<feature type="transmembrane region" description="Helical" evidence="6">
    <location>
        <begin position="57"/>
        <end position="79"/>
    </location>
</feature>
<keyword evidence="7" id="KW-1185">Reference proteome</keyword>
<evidence type="ECO:0000256" key="5">
    <source>
        <dbReference type="ARBA" id="ARBA00023136"/>
    </source>
</evidence>
<dbReference type="Proteomes" id="UP000694941">
    <property type="component" value="Unplaced"/>
</dbReference>
<evidence type="ECO:0000313" key="7">
    <source>
        <dbReference type="Proteomes" id="UP000694941"/>
    </source>
</evidence>
<accession>A0ABM1TD19</accession>
<dbReference type="RefSeq" id="XP_022253770.1">
    <property type="nucleotide sequence ID" value="XM_022398062.1"/>
</dbReference>
<reference evidence="8 9" key="1">
    <citation type="submission" date="2025-05" db="UniProtKB">
        <authorList>
            <consortium name="RefSeq"/>
        </authorList>
    </citation>
    <scope>IDENTIFICATION</scope>
    <source>
        <tissue evidence="8 9">Muscle</tissue>
    </source>
</reference>
<dbReference type="PIRSF" id="PIRSF002419">
    <property type="entry name" value="Tetraspanin"/>
    <property type="match status" value="1"/>
</dbReference>
<dbReference type="RefSeq" id="XP_022253775.1">
    <property type="nucleotide sequence ID" value="XM_022398067.1"/>
</dbReference>
<evidence type="ECO:0000256" key="3">
    <source>
        <dbReference type="ARBA" id="ARBA00022692"/>
    </source>
</evidence>
<feature type="transmembrane region" description="Helical" evidence="6">
    <location>
        <begin position="91"/>
        <end position="112"/>
    </location>
</feature>
<gene>
    <name evidence="8 9 10 11 12" type="primary">LOC106469525</name>
</gene>
<evidence type="ECO:0000256" key="6">
    <source>
        <dbReference type="RuleBase" id="RU361218"/>
    </source>
</evidence>
<evidence type="ECO:0000313" key="8">
    <source>
        <dbReference type="RefSeq" id="XP_022253770.1"/>
    </source>
</evidence>
<evidence type="ECO:0000256" key="1">
    <source>
        <dbReference type="ARBA" id="ARBA00004141"/>
    </source>
</evidence>
<feature type="transmembrane region" description="Helical" evidence="6">
    <location>
        <begin position="12"/>
        <end position="37"/>
    </location>
</feature>
<dbReference type="RefSeq" id="XP_022253772.1">
    <property type="nucleotide sequence ID" value="XM_022398064.1"/>
</dbReference>
<dbReference type="GeneID" id="106469525"/>
<protein>
    <recommendedName>
        <fullName evidence="6">Tetraspanin</fullName>
    </recommendedName>
</protein>
<dbReference type="Pfam" id="PF00335">
    <property type="entry name" value="Tetraspanin"/>
    <property type="match status" value="1"/>
</dbReference>
<dbReference type="SUPFAM" id="SSF48652">
    <property type="entry name" value="Tetraspanin"/>
    <property type="match status" value="1"/>
</dbReference>
<evidence type="ECO:0000313" key="10">
    <source>
        <dbReference type="RefSeq" id="XP_022253773.1"/>
    </source>
</evidence>
<comment type="subcellular location">
    <subcellularLocation>
        <location evidence="1 6">Membrane</location>
        <topology evidence="1 6">Multi-pass membrane protein</topology>
    </subcellularLocation>
</comment>
<keyword evidence="3 6" id="KW-0812">Transmembrane</keyword>
<evidence type="ECO:0000313" key="11">
    <source>
        <dbReference type="RefSeq" id="XP_022253774.1"/>
    </source>
</evidence>
<organism evidence="7 12">
    <name type="scientific">Limulus polyphemus</name>
    <name type="common">Atlantic horseshoe crab</name>
    <dbReference type="NCBI Taxonomy" id="6850"/>
    <lineage>
        <taxon>Eukaryota</taxon>
        <taxon>Metazoa</taxon>
        <taxon>Ecdysozoa</taxon>
        <taxon>Arthropoda</taxon>
        <taxon>Chelicerata</taxon>
        <taxon>Merostomata</taxon>
        <taxon>Xiphosura</taxon>
        <taxon>Limulidae</taxon>
        <taxon>Limulus</taxon>
    </lineage>
</organism>
<dbReference type="PANTHER" id="PTHR19282">
    <property type="entry name" value="TETRASPANIN"/>
    <property type="match status" value="1"/>
</dbReference>
<keyword evidence="4 6" id="KW-1133">Transmembrane helix</keyword>
<keyword evidence="5 6" id="KW-0472">Membrane</keyword>
<name>A0ABM1TD19_LIMPO</name>
<evidence type="ECO:0000256" key="2">
    <source>
        <dbReference type="ARBA" id="ARBA00006840"/>
    </source>
</evidence>
<dbReference type="RefSeq" id="XP_022253774.1">
    <property type="nucleotide sequence ID" value="XM_022398066.1"/>
</dbReference>
<comment type="similarity">
    <text evidence="2 6">Belongs to the tetraspanin (TM4SF) family.</text>
</comment>
<dbReference type="InterPro" id="IPR000301">
    <property type="entry name" value="Tetraspanin_animals"/>
</dbReference>
<dbReference type="PRINTS" id="PR00259">
    <property type="entry name" value="TMFOUR"/>
</dbReference>
<evidence type="ECO:0000313" key="9">
    <source>
        <dbReference type="RefSeq" id="XP_022253772.1"/>
    </source>
</evidence>
<dbReference type="InterPro" id="IPR018499">
    <property type="entry name" value="Tetraspanin/Peripherin"/>
</dbReference>
<sequence length="278" mass="31098">MTTSCRRNTTVLIKYTLFSMNFTYWVLGVAMVAMGLYVYVDNMQPVRHVFHVILDPAIAMMLVGTAVFFTATSGCVGALRENACLLKTYVITLVLLVLILLSIGSLVVLVMYTDINLNISPEPLLRHALVMYREDSELEHLVNYVQSSLHCCGVGPAGYRDWSINPYFNCSWANKSPERCAVPFSCCKFTMGELVNLMCGYDITNTSSKAQEDVEEKIYTEGCFLKIEELLKNNAILLGIPAFTIVVPLVCGIVLATRLLARIQTLTKDEEMYEGILR</sequence>